<proteinExistence type="predicted"/>
<sequence length="60" mass="6006">MMKLFDTDWRNMLGVALLDGLPANIVNAAAAASESAADTAAVVAATVAADAVDAKMAAEI</sequence>
<protein>
    <submittedName>
        <fullName evidence="1">Uncharacterized protein</fullName>
    </submittedName>
</protein>
<gene>
    <name evidence="1" type="ORF">HH800_00880</name>
</gene>
<evidence type="ECO:0000313" key="2">
    <source>
        <dbReference type="Proteomes" id="UP000502611"/>
    </source>
</evidence>
<reference evidence="1 2" key="1">
    <citation type="submission" date="2020-04" db="EMBL/GenBank/DDBJ databases">
        <title>The Whole Genome Analysis of High salt-tolerant Sphingobium yanoikuyae YC-XJ2 with Aryl organophosphorus flame retardants (aryl-OPFRs)-degrading capacity and characteristics of Related phosphotriesterase.</title>
        <authorList>
            <person name="Li X."/>
        </authorList>
    </citation>
    <scope>NUCLEOTIDE SEQUENCE [LARGE SCALE GENOMIC DNA]</scope>
    <source>
        <strain evidence="1 2">YC-XJ2</strain>
    </source>
</reference>
<dbReference type="Proteomes" id="UP000502611">
    <property type="component" value="Chromosome"/>
</dbReference>
<evidence type="ECO:0000313" key="1">
    <source>
        <dbReference type="EMBL" id="QJR00874.1"/>
    </source>
</evidence>
<organism evidence="1 2">
    <name type="scientific">Sphingobium yanoikuyae</name>
    <name type="common">Sphingomonas yanoikuyae</name>
    <dbReference type="NCBI Taxonomy" id="13690"/>
    <lineage>
        <taxon>Bacteria</taxon>
        <taxon>Pseudomonadati</taxon>
        <taxon>Pseudomonadota</taxon>
        <taxon>Alphaproteobacteria</taxon>
        <taxon>Sphingomonadales</taxon>
        <taxon>Sphingomonadaceae</taxon>
        <taxon>Sphingobium</taxon>
    </lineage>
</organism>
<accession>A0A6M4G2T3</accession>
<dbReference type="RefSeq" id="WP_169859914.1">
    <property type="nucleotide sequence ID" value="NZ_CP053021.1"/>
</dbReference>
<name>A0A6M4G2T3_SPHYA</name>
<dbReference type="AlphaFoldDB" id="A0A6M4G2T3"/>
<dbReference type="EMBL" id="CP053021">
    <property type="protein sequence ID" value="QJR00874.1"/>
    <property type="molecule type" value="Genomic_DNA"/>
</dbReference>